<proteinExistence type="predicted"/>
<dbReference type="InterPro" id="IPR035979">
    <property type="entry name" value="RBD_domain_sf"/>
</dbReference>
<dbReference type="InterPro" id="IPR012677">
    <property type="entry name" value="Nucleotide-bd_a/b_plait_sf"/>
</dbReference>
<dbReference type="Proteomes" id="UP000079169">
    <property type="component" value="Unplaced"/>
</dbReference>
<dbReference type="PaxDb" id="121845-A0A3Q0JB99"/>
<feature type="domain" description="RRM" evidence="3">
    <location>
        <begin position="55"/>
        <end position="141"/>
    </location>
</feature>
<sequence length="164" mass="19200">QRDALSTRLARESNAIRRDNLKSDFSSSFWSHIETFLVAAFNDPATVANVRDESINLYVNNLHHSFDQVRLRREFRQFGDIISARVFTEHDAWRRRWANATDKKTYGFVRFARAADAVSALEKMNGVRLMGRVIEVSVATNEENTKTYWRYLLGKTLQLERFHQ</sequence>
<dbReference type="SMART" id="SM00360">
    <property type="entry name" value="RRM"/>
    <property type="match status" value="1"/>
</dbReference>
<feature type="non-terminal residue" evidence="5">
    <location>
        <position position="1"/>
    </location>
</feature>
<dbReference type="AlphaFoldDB" id="A0A3Q0JB99"/>
<evidence type="ECO:0000256" key="1">
    <source>
        <dbReference type="ARBA" id="ARBA00022884"/>
    </source>
</evidence>
<dbReference type="CDD" id="cd00590">
    <property type="entry name" value="RRM_SF"/>
    <property type="match status" value="1"/>
</dbReference>
<dbReference type="PROSITE" id="PS50102">
    <property type="entry name" value="RRM"/>
    <property type="match status" value="1"/>
</dbReference>
<dbReference type="InterPro" id="IPR000504">
    <property type="entry name" value="RRM_dom"/>
</dbReference>
<organism evidence="4 5">
    <name type="scientific">Diaphorina citri</name>
    <name type="common">Asian citrus psyllid</name>
    <dbReference type="NCBI Taxonomy" id="121845"/>
    <lineage>
        <taxon>Eukaryota</taxon>
        <taxon>Metazoa</taxon>
        <taxon>Ecdysozoa</taxon>
        <taxon>Arthropoda</taxon>
        <taxon>Hexapoda</taxon>
        <taxon>Insecta</taxon>
        <taxon>Pterygota</taxon>
        <taxon>Neoptera</taxon>
        <taxon>Paraneoptera</taxon>
        <taxon>Hemiptera</taxon>
        <taxon>Sternorrhyncha</taxon>
        <taxon>Psylloidea</taxon>
        <taxon>Psyllidae</taxon>
        <taxon>Diaphorininae</taxon>
        <taxon>Diaphorina</taxon>
    </lineage>
</organism>
<evidence type="ECO:0000313" key="5">
    <source>
        <dbReference type="RefSeq" id="XP_026685711.1"/>
    </source>
</evidence>
<evidence type="ECO:0000256" key="2">
    <source>
        <dbReference type="PROSITE-ProRule" id="PRU00176"/>
    </source>
</evidence>
<dbReference type="GeneID" id="113471045"/>
<keyword evidence="4" id="KW-1185">Reference proteome</keyword>
<evidence type="ECO:0000313" key="4">
    <source>
        <dbReference type="Proteomes" id="UP000079169"/>
    </source>
</evidence>
<reference evidence="5" key="1">
    <citation type="submission" date="2025-08" db="UniProtKB">
        <authorList>
            <consortium name="RefSeq"/>
        </authorList>
    </citation>
    <scope>IDENTIFICATION</scope>
</reference>
<gene>
    <name evidence="5" type="primary">LOC113471045</name>
</gene>
<accession>A0A3Q0JB99</accession>
<dbReference type="InterPro" id="IPR052462">
    <property type="entry name" value="SLIRP/GR-RBP-like"/>
</dbReference>
<dbReference type="STRING" id="121845.A0A3Q0JB99"/>
<dbReference type="SUPFAM" id="SSF54928">
    <property type="entry name" value="RNA-binding domain, RBD"/>
    <property type="match status" value="1"/>
</dbReference>
<evidence type="ECO:0000259" key="3">
    <source>
        <dbReference type="PROSITE" id="PS50102"/>
    </source>
</evidence>
<protein>
    <submittedName>
        <fullName evidence="5">Polyadenylate-binding protein 1-like</fullName>
    </submittedName>
</protein>
<dbReference type="PANTHER" id="PTHR48027">
    <property type="entry name" value="HETEROGENEOUS NUCLEAR RIBONUCLEOPROTEIN 87F-RELATED"/>
    <property type="match status" value="1"/>
</dbReference>
<name>A0A3Q0JB99_DIACI</name>
<dbReference type="KEGG" id="dci:113471045"/>
<dbReference type="Gene3D" id="3.30.70.330">
    <property type="match status" value="1"/>
</dbReference>
<dbReference type="Pfam" id="PF00076">
    <property type="entry name" value="RRM_1"/>
    <property type="match status" value="1"/>
</dbReference>
<dbReference type="GO" id="GO:0003723">
    <property type="term" value="F:RNA binding"/>
    <property type="evidence" value="ECO:0007669"/>
    <property type="project" value="UniProtKB-UniRule"/>
</dbReference>
<dbReference type="RefSeq" id="XP_026685711.1">
    <property type="nucleotide sequence ID" value="XM_026829910.1"/>
</dbReference>
<keyword evidence="1 2" id="KW-0694">RNA-binding</keyword>